<gene>
    <name evidence="2" type="ORF">METESE_18710</name>
</gene>
<protein>
    <submittedName>
        <fullName evidence="2">Uncharacterized protein</fullName>
    </submittedName>
</protein>
<feature type="compositionally biased region" description="Basic and acidic residues" evidence="1">
    <location>
        <begin position="1"/>
        <end position="10"/>
    </location>
</feature>
<feature type="region of interest" description="Disordered" evidence="1">
    <location>
        <begin position="1"/>
        <end position="48"/>
    </location>
</feature>
<sequence>MQKRKTEHEPLTPSQRRLLERIQDSRRREAEFEASWDPRERGEAPREA</sequence>
<evidence type="ECO:0000313" key="2">
    <source>
        <dbReference type="EMBL" id="BDU76913.1"/>
    </source>
</evidence>
<organism evidence="2 3">
    <name type="scientific">Mesoterricola sediminis</name>
    <dbReference type="NCBI Taxonomy" id="2927980"/>
    <lineage>
        <taxon>Bacteria</taxon>
        <taxon>Pseudomonadati</taxon>
        <taxon>Acidobacteriota</taxon>
        <taxon>Holophagae</taxon>
        <taxon>Holophagales</taxon>
        <taxon>Holophagaceae</taxon>
        <taxon>Mesoterricola</taxon>
    </lineage>
</organism>
<dbReference type="AlphaFoldDB" id="A0AA48KFY8"/>
<keyword evidence="3" id="KW-1185">Reference proteome</keyword>
<dbReference type="KEGG" id="msea:METESE_18710"/>
<dbReference type="Proteomes" id="UP001228113">
    <property type="component" value="Chromosome"/>
</dbReference>
<feature type="compositionally biased region" description="Basic and acidic residues" evidence="1">
    <location>
        <begin position="17"/>
        <end position="48"/>
    </location>
</feature>
<dbReference type="EMBL" id="AP027081">
    <property type="protein sequence ID" value="BDU76913.1"/>
    <property type="molecule type" value="Genomic_DNA"/>
</dbReference>
<proteinExistence type="predicted"/>
<dbReference type="RefSeq" id="WP_243330981.1">
    <property type="nucleotide sequence ID" value="NZ_AP027081.1"/>
</dbReference>
<evidence type="ECO:0000313" key="3">
    <source>
        <dbReference type="Proteomes" id="UP001228113"/>
    </source>
</evidence>
<reference evidence="2" key="1">
    <citation type="journal article" date="2023" name="Int. J. Syst. Evol. Microbiol.">
        <title>Mesoterricola silvestris gen. nov., sp. nov., Mesoterricola sediminis sp. nov., Geothrix oryzae sp. nov., Geothrix edaphica sp. nov., Geothrix rubra sp. nov., and Geothrix limicola sp. nov., six novel members of Acidobacteriota isolated from soils.</title>
        <authorList>
            <person name="Itoh H."/>
            <person name="Sugisawa Y."/>
            <person name="Mise K."/>
            <person name="Xu Z."/>
            <person name="Kuniyasu M."/>
            <person name="Ushijima N."/>
            <person name="Kawano K."/>
            <person name="Kobayashi E."/>
            <person name="Shiratori Y."/>
            <person name="Masuda Y."/>
            <person name="Senoo K."/>
        </authorList>
    </citation>
    <scope>NUCLEOTIDE SEQUENCE</scope>
    <source>
        <strain evidence="2">W786</strain>
    </source>
</reference>
<evidence type="ECO:0000256" key="1">
    <source>
        <dbReference type="SAM" id="MobiDB-lite"/>
    </source>
</evidence>
<name>A0AA48KFY8_9BACT</name>
<accession>A0AA48KFY8</accession>